<evidence type="ECO:0000259" key="3">
    <source>
        <dbReference type="Pfam" id="PF18962"/>
    </source>
</evidence>
<sequence length="1479" mass="167697">MKNRLLLILLLLSSSYYSYAQYSAVGIIGTATSGSWDFETFLTVNPADSSIWTLSDVPLLDGELKFRADTTWDINWGGDTFPSGVLVPNGLNIQVTQGTYDITVDFTQNTYSLVNTASAGIIAPKVKIRVDNLPPNTPQNAILTANAPAYFNNPTSYGQFFLDTSGVYYELLLPDGTIGLDFNVFIDNNPAYKALESNGSESTYYVSFTDSTEWEIIIEDWNFVPSGYSFDNPLLVDSSSIYSTYDQPSFYQYVSSGQEIVDIKTDEYSINKNLRLFVNNTMKLDTYGYDIGGAVELQPFDTLKVQWMVSDAQSNIQAFDFNFHIAPLPKIIVRNIPANTPADTKIYVAGDYEGWRFNWPDKHLTYNEDSNYYEVELPLTATKNQFTFFLKGGTKFREIDQQDSLKIRTVDLQSSVDNVFFVDDIFAWSAIPTPQNSCATALPSQLGDNVVESTAQWFVFTAPEDGDYYIKETSNRLSNAEYMAEDVSLYWDCNDTISFNAARGLVVQPLAQGETVYIKWEHYLGDDVAFDWRIEHAAYFMMSDANGFRSDRAVEMQRVGPSQYYLEQFFDVGNSGFSLLDQTQSFIAYDTINNVITHKYNNSIPVNVDESGIYGITVDFSDGSYSYEFVGSYETPPVTFQPQYWQPNQQIKMILDLRNEGYIQHMDSAYIWTWIETPDSVYSPLLQTDFGFSDPSAKMTKESEGVYSYTFTPTTLFNVEDSIISNYGFNFLMKNLYGSDKTDDLGPFFPVNEPMYTVSFTVDLSVYIEEGKFDPNADQVILYSNFTENHSFYEETMFNMGNGMYSKDLTNILSAGNEYKYIIRKQDGDIEELELRTFVNTGDNVVIVSDVFDNKLTADPLTTVVMDISHQIDFGNFIPDENLVKIQYFESDTSTIIYPMMKVDDQYFSWSFRQPEGSILDFNFIIVDSQTDSILMVEDTIRTLVVSSGNPNRGFTFNDELYQTSVVTFNVDMRVFILEEKFDPLSDYVEVVGSLNNWGNYDTLFLSDDDLDGVYSYSTELLVGDYEYKYRINSSWNVGMHDSGPNRTFTLGPNEGVSLYDFFDNKFIPNPEVVLSVNMSEQVSQGNFDVGSQEVFIKLMVDSSYVDRPLVVNEDGNYETSLYLLDTLGDYQYYFYYIDSNGDSLSKVEEENSRTFTVRGGQQVQLHWFNDEEPVQKITATWTVNMNPGIITQQFDPSTGKVEILGSFNGWASAVELQRVDQTSVYTTSMDLPSAMIYYKVLVDGVEEVFLAQDQSNNRSHFLTVEDNIISAVYKFEETIQVEEEQIETVTQDDGTVDVEVDSTLFADLEGTVTYQAMLADGSELPEWVIFDPETLTFTVDPSKVPAGTRLMDAIADLDIIILANDESGKSVAVEVTLPTETIISDYQDEQDDEDVNSLSDDLLKLSVYPSHLSNFTMIYNPSSQSLSYQLLDMSGKQIEKGHSSSSKIKLDMENLPEGMYFIHMMNQYGNYTQKVVKK</sequence>
<reference evidence="4 5" key="1">
    <citation type="submission" date="2021-05" db="EMBL/GenBank/DDBJ databases">
        <title>Comparative genomic studies on the polysaccharide-degrading batcterial strains of the Flammeovirga genus.</title>
        <authorList>
            <person name="Zewei F."/>
            <person name="Zheng Z."/>
            <person name="Yu L."/>
            <person name="Ruyue G."/>
            <person name="Yanhong M."/>
            <person name="Yuanyuan C."/>
            <person name="Jingyan G."/>
            <person name="Wenjun H."/>
        </authorList>
    </citation>
    <scope>NUCLEOTIDE SEQUENCE [LARGE SCALE GENOMIC DNA]</scope>
    <source>
        <strain evidence="4 5">NBRC:100898</strain>
    </source>
</reference>
<evidence type="ECO:0000256" key="1">
    <source>
        <dbReference type="SAM" id="SignalP"/>
    </source>
</evidence>
<gene>
    <name evidence="4" type="ORF">KMW28_03985</name>
</gene>
<feature type="domain" description="AMP-activated protein kinase glycogen-binding" evidence="2">
    <location>
        <begin position="1199"/>
        <end position="1265"/>
    </location>
</feature>
<evidence type="ECO:0000259" key="2">
    <source>
        <dbReference type="Pfam" id="PF16561"/>
    </source>
</evidence>
<feature type="signal peptide" evidence="1">
    <location>
        <begin position="1"/>
        <end position="20"/>
    </location>
</feature>
<dbReference type="EMBL" id="CP076132">
    <property type="protein sequence ID" value="QWG02745.1"/>
    <property type="molecule type" value="Genomic_DNA"/>
</dbReference>
<keyword evidence="5" id="KW-1185">Reference proteome</keyword>
<dbReference type="SUPFAM" id="SSF49313">
    <property type="entry name" value="Cadherin-like"/>
    <property type="match status" value="1"/>
</dbReference>
<name>A0AAX1N5J4_9BACT</name>
<dbReference type="RefSeq" id="WP_169664256.1">
    <property type="nucleotide sequence ID" value="NZ_CP076132.1"/>
</dbReference>
<accession>A0AAX1N5J4</accession>
<feature type="chain" id="PRO_5043779822" evidence="1">
    <location>
        <begin position="21"/>
        <end position="1479"/>
    </location>
</feature>
<dbReference type="InterPro" id="IPR013783">
    <property type="entry name" value="Ig-like_fold"/>
</dbReference>
<dbReference type="Pfam" id="PF18962">
    <property type="entry name" value="Por_Secre_tail"/>
    <property type="match status" value="1"/>
</dbReference>
<organism evidence="4 5">
    <name type="scientific">Flammeovirga yaeyamensis</name>
    <dbReference type="NCBI Taxonomy" id="367791"/>
    <lineage>
        <taxon>Bacteria</taxon>
        <taxon>Pseudomonadati</taxon>
        <taxon>Bacteroidota</taxon>
        <taxon>Cytophagia</taxon>
        <taxon>Cytophagales</taxon>
        <taxon>Flammeovirgaceae</taxon>
        <taxon>Flammeovirga</taxon>
    </lineage>
</organism>
<dbReference type="GO" id="GO:0005509">
    <property type="term" value="F:calcium ion binding"/>
    <property type="evidence" value="ECO:0007669"/>
    <property type="project" value="InterPro"/>
</dbReference>
<dbReference type="InterPro" id="IPR015919">
    <property type="entry name" value="Cadherin-like_sf"/>
</dbReference>
<dbReference type="Gene3D" id="2.60.40.10">
    <property type="entry name" value="Immunoglobulins"/>
    <property type="match status" value="3"/>
</dbReference>
<dbReference type="NCBIfam" id="TIGR04183">
    <property type="entry name" value="Por_Secre_tail"/>
    <property type="match status" value="1"/>
</dbReference>
<feature type="domain" description="Secretion system C-terminal sorting" evidence="3">
    <location>
        <begin position="1408"/>
        <end position="1477"/>
    </location>
</feature>
<dbReference type="InterPro" id="IPR026444">
    <property type="entry name" value="Secre_tail"/>
</dbReference>
<keyword evidence="1" id="KW-0732">Signal</keyword>
<dbReference type="InterPro" id="IPR032640">
    <property type="entry name" value="AMPK1_CBM"/>
</dbReference>
<dbReference type="Pfam" id="PF16561">
    <property type="entry name" value="AMPK1_CBM"/>
    <property type="match status" value="1"/>
</dbReference>
<dbReference type="InterPro" id="IPR014756">
    <property type="entry name" value="Ig_E-set"/>
</dbReference>
<dbReference type="KEGG" id="fya:KMW28_03985"/>
<dbReference type="Gene3D" id="2.60.40.3620">
    <property type="match status" value="1"/>
</dbReference>
<dbReference type="GO" id="GO:0016020">
    <property type="term" value="C:membrane"/>
    <property type="evidence" value="ECO:0007669"/>
    <property type="project" value="InterPro"/>
</dbReference>
<dbReference type="CDD" id="cd12956">
    <property type="entry name" value="CBM_SusE-F_like"/>
    <property type="match status" value="1"/>
</dbReference>
<protein>
    <submittedName>
        <fullName evidence="4">T9SS type A sorting domain-containing protein</fullName>
    </submittedName>
</protein>
<proteinExistence type="predicted"/>
<evidence type="ECO:0000313" key="4">
    <source>
        <dbReference type="EMBL" id="QWG02745.1"/>
    </source>
</evidence>
<dbReference type="SUPFAM" id="SSF81296">
    <property type="entry name" value="E set domains"/>
    <property type="match status" value="2"/>
</dbReference>
<dbReference type="Proteomes" id="UP000678679">
    <property type="component" value="Chromosome 1"/>
</dbReference>
<evidence type="ECO:0000313" key="5">
    <source>
        <dbReference type="Proteomes" id="UP000678679"/>
    </source>
</evidence>